<proteinExistence type="predicted"/>
<protein>
    <submittedName>
        <fullName evidence="1">Uncharacterized protein</fullName>
    </submittedName>
</protein>
<reference evidence="1 2" key="1">
    <citation type="submission" date="2018-10" db="EMBL/GenBank/DDBJ databases">
        <title>Draft Genome Sequence of Bacteroides sp. KCTC 15687.</title>
        <authorList>
            <person name="Yu S.Y."/>
            <person name="Kim J.S."/>
            <person name="Oh B.S."/>
            <person name="Park S.H."/>
            <person name="Kang S.W."/>
            <person name="Park J.E."/>
            <person name="Choi S.H."/>
            <person name="Han K.I."/>
            <person name="Lee K.C."/>
            <person name="Eom M.K."/>
            <person name="Suh M.K."/>
            <person name="Lee D.H."/>
            <person name="Yoon H."/>
            <person name="Kim B."/>
            <person name="Yang S.J."/>
            <person name="Lee J.S."/>
            <person name="Lee J.H."/>
        </authorList>
    </citation>
    <scope>NUCLEOTIDE SEQUENCE [LARGE SCALE GENOMIC DNA]</scope>
    <source>
        <strain evidence="1 2">KCTC 15687</strain>
    </source>
</reference>
<dbReference type="Proteomes" id="UP000288079">
    <property type="component" value="Unassembled WGS sequence"/>
</dbReference>
<gene>
    <name evidence="1" type="ORF">KGMB02408_38030</name>
</gene>
<dbReference type="EMBL" id="BHWB01000016">
    <property type="protein sequence ID" value="GCB36858.1"/>
    <property type="molecule type" value="Genomic_DNA"/>
</dbReference>
<dbReference type="RefSeq" id="WP_160119430.1">
    <property type="nucleotide sequence ID" value="NZ_BHWB01000016.1"/>
</dbReference>
<keyword evidence="2" id="KW-1185">Reference proteome</keyword>
<comment type="caution">
    <text evidence="1">The sequence shown here is derived from an EMBL/GenBank/DDBJ whole genome shotgun (WGS) entry which is preliminary data.</text>
</comment>
<dbReference type="AlphaFoldDB" id="A0A401LZB7"/>
<name>A0A401LZB7_9BACE</name>
<organism evidence="1 2">
    <name type="scientific">Bacteroides faecalis</name>
    <dbReference type="NCBI Taxonomy" id="2447885"/>
    <lineage>
        <taxon>Bacteria</taxon>
        <taxon>Pseudomonadati</taxon>
        <taxon>Bacteroidota</taxon>
        <taxon>Bacteroidia</taxon>
        <taxon>Bacteroidales</taxon>
        <taxon>Bacteroidaceae</taxon>
        <taxon>Bacteroides</taxon>
    </lineage>
</organism>
<accession>A0A401LZB7</accession>
<sequence>MSMEDNRVLFSVIMLSFEFPEIKKGTKATLSDITARPEYNILNKQVAIAE</sequence>
<evidence type="ECO:0000313" key="1">
    <source>
        <dbReference type="EMBL" id="GCB36858.1"/>
    </source>
</evidence>
<evidence type="ECO:0000313" key="2">
    <source>
        <dbReference type="Proteomes" id="UP000288079"/>
    </source>
</evidence>